<dbReference type="AlphaFoldDB" id="A0A4P5PEU0"/>
<name>A0A4P5PEU0_9ENTE</name>
<proteinExistence type="predicted"/>
<dbReference type="RefSeq" id="WP_146623264.1">
    <property type="nucleotide sequence ID" value="NZ_BJCC01000024.1"/>
</dbReference>
<protein>
    <submittedName>
        <fullName evidence="2">Putative sugar epimerase YhfK</fullName>
    </submittedName>
</protein>
<accession>A0A4P5PEU0</accession>
<gene>
    <name evidence="2" type="primary">yhfK</name>
    <name evidence="2" type="ORF">NRIC_27520</name>
</gene>
<dbReference type="PANTHER" id="PTHR15020">
    <property type="entry name" value="FLAVIN REDUCTASE-RELATED"/>
    <property type="match status" value="1"/>
</dbReference>
<evidence type="ECO:0000259" key="1">
    <source>
        <dbReference type="Pfam" id="PF13460"/>
    </source>
</evidence>
<evidence type="ECO:0000313" key="2">
    <source>
        <dbReference type="EMBL" id="GCF94861.1"/>
    </source>
</evidence>
<dbReference type="CDD" id="cd05243">
    <property type="entry name" value="SDR_a5"/>
    <property type="match status" value="1"/>
</dbReference>
<dbReference type="EMBL" id="BJCC01000024">
    <property type="protein sequence ID" value="GCF94861.1"/>
    <property type="molecule type" value="Genomic_DNA"/>
</dbReference>
<evidence type="ECO:0000313" key="3">
    <source>
        <dbReference type="Proteomes" id="UP000290567"/>
    </source>
</evidence>
<dbReference type="OrthoDB" id="9785372at2"/>
<comment type="caution">
    <text evidence="2">The sequence shown here is derived from an EMBL/GenBank/DDBJ whole genome shotgun (WGS) entry which is preliminary data.</text>
</comment>
<dbReference type="InterPro" id="IPR036291">
    <property type="entry name" value="NAD(P)-bd_dom_sf"/>
</dbReference>
<feature type="domain" description="NAD(P)-binding" evidence="1">
    <location>
        <begin position="7"/>
        <end position="194"/>
    </location>
</feature>
<sequence>MKVFVIGANGQIGKHVVKQLHESSQHEVVAMVRKSEQAEALEQQGIEVRVVDLEGPIGKIAEAAQDADAIVFTAGSGGATGADKTMLIDLDGAIKSIKAAEQAQVDRFVMVSAIGSQQVHAENPPEWINQLSYYNVAKFYADQWLMASDLEYTIIRPGGLTNDSPTGKVKIGETLEFARISREDVATAIVASLETAQTIRKAFDIVNGETPIKVALTGL</sequence>
<dbReference type="Proteomes" id="UP000290567">
    <property type="component" value="Unassembled WGS sequence"/>
</dbReference>
<dbReference type="Gene3D" id="3.40.50.720">
    <property type="entry name" value="NAD(P)-binding Rossmann-like Domain"/>
    <property type="match status" value="1"/>
</dbReference>
<organism evidence="2 3">
    <name type="scientific">Enterococcus florum</name>
    <dbReference type="NCBI Taxonomy" id="2480627"/>
    <lineage>
        <taxon>Bacteria</taxon>
        <taxon>Bacillati</taxon>
        <taxon>Bacillota</taxon>
        <taxon>Bacilli</taxon>
        <taxon>Lactobacillales</taxon>
        <taxon>Enterococcaceae</taxon>
        <taxon>Enterococcus</taxon>
    </lineage>
</organism>
<dbReference type="InterPro" id="IPR016040">
    <property type="entry name" value="NAD(P)-bd_dom"/>
</dbReference>
<dbReference type="SUPFAM" id="SSF51735">
    <property type="entry name" value="NAD(P)-binding Rossmann-fold domains"/>
    <property type="match status" value="1"/>
</dbReference>
<keyword evidence="3" id="KW-1185">Reference proteome</keyword>
<dbReference type="PANTHER" id="PTHR15020:SF50">
    <property type="entry name" value="UPF0659 PROTEIN YMR090W"/>
    <property type="match status" value="1"/>
</dbReference>
<dbReference type="Pfam" id="PF13460">
    <property type="entry name" value="NAD_binding_10"/>
    <property type="match status" value="1"/>
</dbReference>
<reference evidence="3" key="1">
    <citation type="submission" date="2019-02" db="EMBL/GenBank/DDBJ databases">
        <title>Draft genome sequence of Enterococcus sp. Gos25-1.</title>
        <authorList>
            <person name="Tanaka N."/>
            <person name="Shiwa Y."/>
            <person name="Fujita N."/>
        </authorList>
    </citation>
    <scope>NUCLEOTIDE SEQUENCE [LARGE SCALE GENOMIC DNA]</scope>
    <source>
        <strain evidence="3">Gos25-1</strain>
    </source>
</reference>